<comment type="caution">
    <text evidence="1">The sequence shown here is derived from an EMBL/GenBank/DDBJ whole genome shotgun (WGS) entry which is preliminary data.</text>
</comment>
<proteinExistence type="predicted"/>
<protein>
    <submittedName>
        <fullName evidence="1">Uncharacterized protein</fullName>
    </submittedName>
</protein>
<evidence type="ECO:0000313" key="2">
    <source>
        <dbReference type="Proteomes" id="UP000636800"/>
    </source>
</evidence>
<gene>
    <name evidence="1" type="ORF">HPP92_009447</name>
</gene>
<organism evidence="1 2">
    <name type="scientific">Vanilla planifolia</name>
    <name type="common">Vanilla</name>
    <dbReference type="NCBI Taxonomy" id="51239"/>
    <lineage>
        <taxon>Eukaryota</taxon>
        <taxon>Viridiplantae</taxon>
        <taxon>Streptophyta</taxon>
        <taxon>Embryophyta</taxon>
        <taxon>Tracheophyta</taxon>
        <taxon>Spermatophyta</taxon>
        <taxon>Magnoliopsida</taxon>
        <taxon>Liliopsida</taxon>
        <taxon>Asparagales</taxon>
        <taxon>Orchidaceae</taxon>
        <taxon>Vanilloideae</taxon>
        <taxon>Vanilleae</taxon>
        <taxon>Vanilla</taxon>
    </lineage>
</organism>
<evidence type="ECO:0000313" key="1">
    <source>
        <dbReference type="EMBL" id="KAG0485368.1"/>
    </source>
</evidence>
<sequence>MGGEQVARGGGLIYIIKWHGLFMMLANIIYDLGESWIKLAVEKQSMQFTVYILKKESLASVEDIDNRKKKEDIEVAAWLCLDYMAAEMKFLSQSFE</sequence>
<accession>A0A835R7W6</accession>
<dbReference type="EMBL" id="JADCNL010000004">
    <property type="protein sequence ID" value="KAG0485368.1"/>
    <property type="molecule type" value="Genomic_DNA"/>
</dbReference>
<dbReference type="Proteomes" id="UP000636800">
    <property type="component" value="Unassembled WGS sequence"/>
</dbReference>
<reference evidence="1 2" key="1">
    <citation type="journal article" date="2020" name="Nat. Food">
        <title>A phased Vanilla planifolia genome enables genetic improvement of flavour and production.</title>
        <authorList>
            <person name="Hasing T."/>
            <person name="Tang H."/>
            <person name="Brym M."/>
            <person name="Khazi F."/>
            <person name="Huang T."/>
            <person name="Chambers A.H."/>
        </authorList>
    </citation>
    <scope>NUCLEOTIDE SEQUENCE [LARGE SCALE GENOMIC DNA]</scope>
    <source>
        <tissue evidence="1">Leaf</tissue>
    </source>
</reference>
<dbReference type="OrthoDB" id="2121543at2759"/>
<dbReference type="AlphaFoldDB" id="A0A835R7W6"/>
<keyword evidence="2" id="KW-1185">Reference proteome</keyword>
<name>A0A835R7W6_VANPL</name>